<feature type="transmembrane region" description="Helical" evidence="1">
    <location>
        <begin position="74"/>
        <end position="92"/>
    </location>
</feature>
<dbReference type="AlphaFoldDB" id="A0A9P7DNW9"/>
<evidence type="ECO:0000313" key="3">
    <source>
        <dbReference type="Proteomes" id="UP000719766"/>
    </source>
</evidence>
<proteinExistence type="predicted"/>
<dbReference type="OrthoDB" id="3192156at2759"/>
<accession>A0A9P7DNW9</accession>
<feature type="transmembrane region" description="Helical" evidence="1">
    <location>
        <begin position="20"/>
        <end position="40"/>
    </location>
</feature>
<feature type="transmembrane region" description="Helical" evidence="1">
    <location>
        <begin position="165"/>
        <end position="185"/>
    </location>
</feature>
<sequence length="338" mass="36705">MSLQPFTSLYRYAVEPIAPFTWFGTKVSSLDLVAVFRLCIALRQMRENLYAKHQRSAGEDRPALAEERSFVRDACAMLTIVFGGEAIIGPLLGILPSFMLSGVFPGLYIAAQAIVEYIPVLPSASFSTELPLSIIDGFTRAMLLCSLIPPPVIAHTSPVIASSPWALLLSSLVITNGGFFLTNMFSFMEPTPLTLTTPDELKPYGWTTTDIWSAPFITGLYALLTHAQPFWAELHSVISTVLGGAGSKVDPMDAESARALCALILAALFSTRTAKNFGLIWKKMYEWSSGPGWLLDVPNYFSLPLGASMRLPPLSGYKFGAYPAVILFSFSTAGALVV</sequence>
<protein>
    <submittedName>
        <fullName evidence="2">Uncharacterized protein</fullName>
    </submittedName>
</protein>
<keyword evidence="1" id="KW-0472">Membrane</keyword>
<keyword evidence="3" id="KW-1185">Reference proteome</keyword>
<organism evidence="2 3">
    <name type="scientific">Suillus plorans</name>
    <dbReference type="NCBI Taxonomy" id="116603"/>
    <lineage>
        <taxon>Eukaryota</taxon>
        <taxon>Fungi</taxon>
        <taxon>Dikarya</taxon>
        <taxon>Basidiomycota</taxon>
        <taxon>Agaricomycotina</taxon>
        <taxon>Agaricomycetes</taxon>
        <taxon>Agaricomycetidae</taxon>
        <taxon>Boletales</taxon>
        <taxon>Suillineae</taxon>
        <taxon>Suillaceae</taxon>
        <taxon>Suillus</taxon>
    </lineage>
</organism>
<comment type="caution">
    <text evidence="2">The sequence shown here is derived from an EMBL/GenBank/DDBJ whole genome shotgun (WGS) entry which is preliminary data.</text>
</comment>
<dbReference type="RefSeq" id="XP_041163851.1">
    <property type="nucleotide sequence ID" value="XM_041308178.1"/>
</dbReference>
<evidence type="ECO:0000313" key="2">
    <source>
        <dbReference type="EMBL" id="KAG1799452.1"/>
    </source>
</evidence>
<name>A0A9P7DNW9_9AGAM</name>
<evidence type="ECO:0000256" key="1">
    <source>
        <dbReference type="SAM" id="Phobius"/>
    </source>
</evidence>
<keyword evidence="1" id="KW-0812">Transmembrane</keyword>
<gene>
    <name evidence="2" type="ORF">HD556DRAFT_1458397</name>
</gene>
<dbReference type="EMBL" id="JABBWE010000011">
    <property type="protein sequence ID" value="KAG1799452.1"/>
    <property type="molecule type" value="Genomic_DNA"/>
</dbReference>
<keyword evidence="1" id="KW-1133">Transmembrane helix</keyword>
<reference evidence="2" key="1">
    <citation type="journal article" date="2020" name="New Phytol.">
        <title>Comparative genomics reveals dynamic genome evolution in host specialist ectomycorrhizal fungi.</title>
        <authorList>
            <person name="Lofgren L.A."/>
            <person name="Nguyen N.H."/>
            <person name="Vilgalys R."/>
            <person name="Ruytinx J."/>
            <person name="Liao H.L."/>
            <person name="Branco S."/>
            <person name="Kuo A."/>
            <person name="LaButti K."/>
            <person name="Lipzen A."/>
            <person name="Andreopoulos W."/>
            <person name="Pangilinan J."/>
            <person name="Riley R."/>
            <person name="Hundley H."/>
            <person name="Na H."/>
            <person name="Barry K."/>
            <person name="Grigoriev I.V."/>
            <person name="Stajich J.E."/>
            <person name="Kennedy P.G."/>
        </authorList>
    </citation>
    <scope>NUCLEOTIDE SEQUENCE</scope>
    <source>
        <strain evidence="2">S12</strain>
    </source>
</reference>
<dbReference type="GeneID" id="64601942"/>
<dbReference type="Proteomes" id="UP000719766">
    <property type="component" value="Unassembled WGS sequence"/>
</dbReference>